<dbReference type="EMBL" id="VSWC01000144">
    <property type="protein sequence ID" value="KAA1077598.1"/>
    <property type="molecule type" value="Genomic_DNA"/>
</dbReference>
<name>A0A5B0MMU0_PUCGR</name>
<organism evidence="2 3">
    <name type="scientific">Puccinia graminis f. sp. tritici</name>
    <dbReference type="NCBI Taxonomy" id="56615"/>
    <lineage>
        <taxon>Eukaryota</taxon>
        <taxon>Fungi</taxon>
        <taxon>Dikarya</taxon>
        <taxon>Basidiomycota</taxon>
        <taxon>Pucciniomycotina</taxon>
        <taxon>Pucciniomycetes</taxon>
        <taxon>Pucciniales</taxon>
        <taxon>Pucciniaceae</taxon>
        <taxon>Puccinia</taxon>
    </lineage>
</organism>
<evidence type="ECO:0000313" key="3">
    <source>
        <dbReference type="Proteomes" id="UP000324748"/>
    </source>
</evidence>
<sequence length="149" mass="16326">MWEKVKDRDGHVPVLHSDVPVKGHHRDSTSAFPSQPFDHVVDGSRFTFTFRASPMIEADVLILSLLYMKKGKKHGRPLAKTAGRPVMMAHPRLVVGMSLDPLRPGFVTCVLPYRRGCGPVGIYSPPIYSAELLPVVLPVGSPSTTTANQ</sequence>
<dbReference type="Proteomes" id="UP000324748">
    <property type="component" value="Unassembled WGS sequence"/>
</dbReference>
<gene>
    <name evidence="2" type="ORF">PGT21_012896</name>
</gene>
<evidence type="ECO:0000256" key="1">
    <source>
        <dbReference type="SAM" id="MobiDB-lite"/>
    </source>
</evidence>
<protein>
    <submittedName>
        <fullName evidence="2">Uncharacterized protein</fullName>
    </submittedName>
</protein>
<proteinExistence type="predicted"/>
<reference evidence="2 3" key="1">
    <citation type="submission" date="2019-05" db="EMBL/GenBank/DDBJ databases">
        <title>Emergence of the Ug99 lineage of the wheat stem rust pathogen through somatic hybridization.</title>
        <authorList>
            <person name="Li F."/>
            <person name="Upadhyaya N.M."/>
            <person name="Sperschneider J."/>
            <person name="Matny O."/>
            <person name="Nguyen-Phuc H."/>
            <person name="Mago R."/>
            <person name="Raley C."/>
            <person name="Miller M.E."/>
            <person name="Silverstein K.A.T."/>
            <person name="Henningsen E."/>
            <person name="Hirsch C.D."/>
            <person name="Visser B."/>
            <person name="Pretorius Z.A."/>
            <person name="Steffenson B.J."/>
            <person name="Schwessinger B."/>
            <person name="Dodds P.N."/>
            <person name="Figueroa M."/>
        </authorList>
    </citation>
    <scope>NUCLEOTIDE SEQUENCE [LARGE SCALE GENOMIC DNA]</scope>
    <source>
        <strain evidence="2">21-0</strain>
    </source>
</reference>
<evidence type="ECO:0000313" key="2">
    <source>
        <dbReference type="EMBL" id="KAA1077598.1"/>
    </source>
</evidence>
<accession>A0A5B0MMU0</accession>
<keyword evidence="3" id="KW-1185">Reference proteome</keyword>
<comment type="caution">
    <text evidence="2">The sequence shown here is derived from an EMBL/GenBank/DDBJ whole genome shotgun (WGS) entry which is preliminary data.</text>
</comment>
<dbReference type="AlphaFoldDB" id="A0A5B0MMU0"/>
<feature type="region of interest" description="Disordered" evidence="1">
    <location>
        <begin position="1"/>
        <end position="30"/>
    </location>
</feature>
<feature type="compositionally biased region" description="Basic and acidic residues" evidence="1">
    <location>
        <begin position="1"/>
        <end position="11"/>
    </location>
</feature>